<keyword evidence="5 8" id="KW-0472">Membrane</keyword>
<organism evidence="9 10">
    <name type="scientific">Fusarium mangiferae</name>
    <name type="common">Mango malformation disease fungus</name>
    <dbReference type="NCBI Taxonomy" id="192010"/>
    <lineage>
        <taxon>Eukaryota</taxon>
        <taxon>Fungi</taxon>
        <taxon>Dikarya</taxon>
        <taxon>Ascomycota</taxon>
        <taxon>Pezizomycotina</taxon>
        <taxon>Sordariomycetes</taxon>
        <taxon>Hypocreomycetidae</taxon>
        <taxon>Hypocreales</taxon>
        <taxon>Nectriaceae</taxon>
        <taxon>Fusarium</taxon>
        <taxon>Fusarium fujikuroi species complex</taxon>
    </lineage>
</organism>
<evidence type="ECO:0000313" key="9">
    <source>
        <dbReference type="EMBL" id="CVL02569.1"/>
    </source>
</evidence>
<dbReference type="VEuPathDB" id="FungiDB:FMAN_00073"/>
<dbReference type="PANTHER" id="PTHR43791">
    <property type="entry name" value="PERMEASE-RELATED"/>
    <property type="match status" value="1"/>
</dbReference>
<reference evidence="10" key="1">
    <citation type="journal article" date="2016" name="Genome Biol. Evol.">
        <title>Comparative 'omics' of the Fusarium fujikuroi species complex highlights differences in genetic potential and metabolite synthesis.</title>
        <authorList>
            <person name="Niehaus E.-M."/>
            <person name="Muensterkoetter M."/>
            <person name="Proctor R.H."/>
            <person name="Brown D.W."/>
            <person name="Sharon A."/>
            <person name="Idan Y."/>
            <person name="Oren-Young L."/>
            <person name="Sieber C.M."/>
            <person name="Novak O."/>
            <person name="Pencik A."/>
            <person name="Tarkowska D."/>
            <person name="Hromadova K."/>
            <person name="Freeman S."/>
            <person name="Maymon M."/>
            <person name="Elazar M."/>
            <person name="Youssef S.A."/>
            <person name="El-Shabrawy E.S.M."/>
            <person name="Shalaby A.B.A."/>
            <person name="Houterman P."/>
            <person name="Brock N.L."/>
            <person name="Burkhardt I."/>
            <person name="Tsavkelova E.A."/>
            <person name="Dickschat J.S."/>
            <person name="Galuszka P."/>
            <person name="Gueldener U."/>
            <person name="Tudzynski B."/>
        </authorList>
    </citation>
    <scope>NUCLEOTIDE SEQUENCE [LARGE SCALE GENOMIC DNA]</scope>
    <source>
        <strain evidence="10">MRC7560</strain>
    </source>
</reference>
<feature type="transmembrane region" description="Helical" evidence="8">
    <location>
        <begin position="277"/>
        <end position="299"/>
    </location>
</feature>
<sequence>MENKKSRQSQDGPEKDIDVGETQETQSDVGLEYYRQSQLMDPARREEVAKEDVLDLSVSFLDMQTLNYESAYGLKKDLNLVGNNYSWIASVTNIGYLGVLLVFKVGAKNFAGMMVLRFLLGALEACVGPAWMLTASMFWKRDEQPLRMCIWLGCNGISLMLGAGPSLGLGHTENTHLEPWQLVFIESLMQSDNSGTTSNIIFLYDIGVVTISGGCIAFFFFPSSPIDSKLFTHEEKFFSIWRIADDQTVIKHSTVLHYLIEEALLEPCVWFIAGQQIAIGIINAGITNFIYALLAGFGYSPHQVIFSQLLNGAFQLVMTISAGAIASNVQHSSILCAIAIHIPSLAGILGIAPITIEHRLALTACCWLLGIIGTAIILNWSNIPGHAKRMTVNGLNFVCYASGNITKGDRKARGNKLNFDFMILGTAEKAGSHAEATHSPCSP</sequence>
<evidence type="ECO:0000256" key="4">
    <source>
        <dbReference type="ARBA" id="ARBA00022989"/>
    </source>
</evidence>
<accession>A0A1L7TX09</accession>
<evidence type="ECO:0000256" key="5">
    <source>
        <dbReference type="ARBA" id="ARBA00023136"/>
    </source>
</evidence>
<dbReference type="Gene3D" id="1.20.1250.20">
    <property type="entry name" value="MFS general substrate transporter like domains"/>
    <property type="match status" value="1"/>
</dbReference>
<dbReference type="Pfam" id="PF07690">
    <property type="entry name" value="MFS_1"/>
    <property type="match status" value="1"/>
</dbReference>
<gene>
    <name evidence="9" type="ORF">FMAN_00073</name>
</gene>
<comment type="subcellular location">
    <subcellularLocation>
        <location evidence="1">Membrane</location>
        <topology evidence="1">Multi-pass membrane protein</topology>
    </subcellularLocation>
</comment>
<feature type="transmembrane region" description="Helical" evidence="8">
    <location>
        <begin position="115"/>
        <end position="138"/>
    </location>
</feature>
<dbReference type="InterPro" id="IPR036259">
    <property type="entry name" value="MFS_trans_sf"/>
</dbReference>
<keyword evidence="4 8" id="KW-1133">Transmembrane helix</keyword>
<dbReference type="InterPro" id="IPR011701">
    <property type="entry name" value="MFS"/>
</dbReference>
<evidence type="ECO:0000256" key="1">
    <source>
        <dbReference type="ARBA" id="ARBA00004141"/>
    </source>
</evidence>
<evidence type="ECO:0000256" key="6">
    <source>
        <dbReference type="ARBA" id="ARBA00023180"/>
    </source>
</evidence>
<feature type="transmembrane region" description="Helical" evidence="8">
    <location>
        <begin position="85"/>
        <end position="103"/>
    </location>
</feature>
<dbReference type="GO" id="GO:0022857">
    <property type="term" value="F:transmembrane transporter activity"/>
    <property type="evidence" value="ECO:0007669"/>
    <property type="project" value="InterPro"/>
</dbReference>
<name>A0A1L7TX09_FUSMA</name>
<keyword evidence="3 8" id="KW-0812">Transmembrane</keyword>
<feature type="transmembrane region" description="Helical" evidence="8">
    <location>
        <begin position="360"/>
        <end position="380"/>
    </location>
</feature>
<dbReference type="SUPFAM" id="SSF103473">
    <property type="entry name" value="MFS general substrate transporter"/>
    <property type="match status" value="1"/>
</dbReference>
<protein>
    <submittedName>
        <fullName evidence="9">Uncharacterized protein</fullName>
    </submittedName>
</protein>
<dbReference type="PANTHER" id="PTHR43791:SF97">
    <property type="entry name" value="ALLANTOATE TRANSPORTER, PUTATIVE (AFU_ORTHOLOGUE AFUA_1G14700)-RELATED"/>
    <property type="match status" value="1"/>
</dbReference>
<keyword evidence="10" id="KW-1185">Reference proteome</keyword>
<evidence type="ECO:0000256" key="2">
    <source>
        <dbReference type="ARBA" id="ARBA00022448"/>
    </source>
</evidence>
<dbReference type="EMBL" id="FCQH01000013">
    <property type="protein sequence ID" value="CVL02569.1"/>
    <property type="molecule type" value="Genomic_DNA"/>
</dbReference>
<keyword evidence="2" id="KW-0813">Transport</keyword>
<proteinExistence type="predicted"/>
<dbReference type="Proteomes" id="UP000184255">
    <property type="component" value="Unassembled WGS sequence"/>
</dbReference>
<evidence type="ECO:0000256" key="8">
    <source>
        <dbReference type="SAM" id="Phobius"/>
    </source>
</evidence>
<dbReference type="GO" id="GO:0016020">
    <property type="term" value="C:membrane"/>
    <property type="evidence" value="ECO:0007669"/>
    <property type="project" value="UniProtKB-SubCell"/>
</dbReference>
<evidence type="ECO:0000313" key="10">
    <source>
        <dbReference type="Proteomes" id="UP000184255"/>
    </source>
</evidence>
<evidence type="ECO:0000256" key="7">
    <source>
        <dbReference type="SAM" id="MobiDB-lite"/>
    </source>
</evidence>
<feature type="region of interest" description="Disordered" evidence="7">
    <location>
        <begin position="1"/>
        <end position="29"/>
    </location>
</feature>
<dbReference type="RefSeq" id="XP_041687615.1">
    <property type="nucleotide sequence ID" value="XM_041821879.1"/>
</dbReference>
<feature type="transmembrane region" description="Helical" evidence="8">
    <location>
        <begin position="305"/>
        <end position="326"/>
    </location>
</feature>
<keyword evidence="6" id="KW-0325">Glycoprotein</keyword>
<feature type="transmembrane region" description="Helical" evidence="8">
    <location>
        <begin position="333"/>
        <end position="354"/>
    </location>
</feature>
<dbReference type="AlphaFoldDB" id="A0A1L7TX09"/>
<dbReference type="GeneID" id="65079346"/>
<feature type="transmembrane region" description="Helical" evidence="8">
    <location>
        <begin position="150"/>
        <end position="170"/>
    </location>
</feature>
<feature type="transmembrane region" description="Helical" evidence="8">
    <location>
        <begin position="201"/>
        <end position="221"/>
    </location>
</feature>
<comment type="caution">
    <text evidence="9">The sequence shown here is derived from an EMBL/GenBank/DDBJ whole genome shotgun (WGS) entry which is preliminary data.</text>
</comment>
<evidence type="ECO:0000256" key="3">
    <source>
        <dbReference type="ARBA" id="ARBA00022692"/>
    </source>
</evidence>